<evidence type="ECO:0000259" key="2">
    <source>
        <dbReference type="Pfam" id="PF03795"/>
    </source>
</evidence>
<comment type="caution">
    <text evidence="3">The sequence shown here is derived from an EMBL/GenBank/DDBJ whole genome shotgun (WGS) entry which is preliminary data.</text>
</comment>
<reference evidence="4" key="1">
    <citation type="journal article" date="2019" name="Int. J. Syst. Evol. Microbiol.">
        <title>The Global Catalogue of Microorganisms (GCM) 10K type strain sequencing project: providing services to taxonomists for standard genome sequencing and annotation.</title>
        <authorList>
            <consortium name="The Broad Institute Genomics Platform"/>
            <consortium name="The Broad Institute Genome Sequencing Center for Infectious Disease"/>
            <person name="Wu L."/>
            <person name="Ma J."/>
        </authorList>
    </citation>
    <scope>NUCLEOTIDE SEQUENCE [LARGE SCALE GENOMIC DNA]</scope>
    <source>
        <strain evidence="4">NBRC 112299</strain>
    </source>
</reference>
<evidence type="ECO:0000313" key="3">
    <source>
        <dbReference type="EMBL" id="GMA35889.1"/>
    </source>
</evidence>
<dbReference type="Gene3D" id="3.30.70.1060">
    <property type="entry name" value="Dimeric alpha+beta barrel"/>
    <property type="match status" value="1"/>
</dbReference>
<dbReference type="InterPro" id="IPR011008">
    <property type="entry name" value="Dimeric_a/b-barrel"/>
</dbReference>
<dbReference type="EMBL" id="BSUN01000001">
    <property type="protein sequence ID" value="GMA35889.1"/>
    <property type="molecule type" value="Genomic_DNA"/>
</dbReference>
<accession>A0ABQ6IDG0</accession>
<evidence type="ECO:0000313" key="4">
    <source>
        <dbReference type="Proteomes" id="UP001157125"/>
    </source>
</evidence>
<keyword evidence="4" id="KW-1185">Reference proteome</keyword>
<dbReference type="Pfam" id="PF03795">
    <property type="entry name" value="YCII"/>
    <property type="match status" value="1"/>
</dbReference>
<comment type="similarity">
    <text evidence="1">Belongs to the YciI family.</text>
</comment>
<organism evidence="3 4">
    <name type="scientific">Demequina litorisediminis</name>
    <dbReference type="NCBI Taxonomy" id="1849022"/>
    <lineage>
        <taxon>Bacteria</taxon>
        <taxon>Bacillati</taxon>
        <taxon>Actinomycetota</taxon>
        <taxon>Actinomycetes</taxon>
        <taxon>Micrococcales</taxon>
        <taxon>Demequinaceae</taxon>
        <taxon>Demequina</taxon>
    </lineage>
</organism>
<proteinExistence type="inferred from homology"/>
<sequence length="112" mass="11968">MKYLMLVLTEPVDDPAGGPDDIDRWVSTHDASGARVFGDRLADAAEARIVRVRGAGLTVSPGPFHPSHGDIAGIDLLECDSLDEAVAIAADHPMARLGAIEVRPFYDWDSEG</sequence>
<dbReference type="Proteomes" id="UP001157125">
    <property type="component" value="Unassembled WGS sequence"/>
</dbReference>
<evidence type="ECO:0000256" key="1">
    <source>
        <dbReference type="ARBA" id="ARBA00007689"/>
    </source>
</evidence>
<protein>
    <submittedName>
        <fullName evidence="3">Transcription initiation protein</fullName>
    </submittedName>
</protein>
<gene>
    <name evidence="3" type="ORF">GCM10025876_20930</name>
</gene>
<feature type="domain" description="YCII-related" evidence="2">
    <location>
        <begin position="53"/>
        <end position="108"/>
    </location>
</feature>
<dbReference type="SUPFAM" id="SSF54909">
    <property type="entry name" value="Dimeric alpha+beta barrel"/>
    <property type="match status" value="1"/>
</dbReference>
<name>A0ABQ6IDG0_9MICO</name>
<dbReference type="InterPro" id="IPR005545">
    <property type="entry name" value="YCII"/>
</dbReference>